<sequence>MVLLFGWKSQREKFNFTVMSWHHINTRRISLQMCLFWNDGFNKKHRATYGIGVSNFLNFFNGRKTEYHVDAGEWEDYRRGQNALLDRRVFVRTLPWEAQEYLEQQLGRRQASFPQDLSALSDGELLALQRRTAEEVAWTNSRTWMIYLINDLIAERVREHLRGRVSDRAKADEYLLNFSTPLEPNDAMKERMALLDARQYEHIPMFGFDHTPYVLSDFVRMLEEISGGEGELRQLTETMANRKVLFERHLEELGLAETDELFDLIRLLKHTVFVRDYRDTLRQKMYLLDRYMYEEMGRRLGNLTAEEATNLTSEEIADGLNGGDRAKFRLLAEERKKGFLVIERSGHLEVFSGDEAHSAARRELALPGTASDRVIRGVGASRGRAAGPARLIETNQELGKIRSGDVMITHVTRQDFVPAMRRCVAIVTDEGGITNHAAIIAREFGLPCVVGAKGALAEFKDGEEVEVDADAGTVERRH</sequence>
<gene>
    <name evidence="5" type="ORF">UY92_C0012G0012</name>
</gene>
<dbReference type="GO" id="GO:0008986">
    <property type="term" value="F:pyruvate, water dikinase activity"/>
    <property type="evidence" value="ECO:0007669"/>
    <property type="project" value="InterPro"/>
</dbReference>
<dbReference type="Gene3D" id="3.50.30.10">
    <property type="entry name" value="Phosphohistidine domain"/>
    <property type="match status" value="1"/>
</dbReference>
<dbReference type="InterPro" id="IPR036637">
    <property type="entry name" value="Phosphohistidine_dom_sf"/>
</dbReference>
<accession>A0A0G1YEM0</accession>
<dbReference type="Pfam" id="PF00391">
    <property type="entry name" value="PEP-utilizers"/>
    <property type="match status" value="1"/>
</dbReference>
<dbReference type="PANTHER" id="PTHR43030:SF1">
    <property type="entry name" value="PHOSPHOENOLPYRUVATE SYNTHASE"/>
    <property type="match status" value="1"/>
</dbReference>
<proteinExistence type="inferred from homology"/>
<evidence type="ECO:0000256" key="1">
    <source>
        <dbReference type="ARBA" id="ARBA00007837"/>
    </source>
</evidence>
<dbReference type="PROSITE" id="PS00370">
    <property type="entry name" value="PEP_ENZYMES_PHOS_SITE"/>
    <property type="match status" value="1"/>
</dbReference>
<dbReference type="InterPro" id="IPR018274">
    <property type="entry name" value="PEP_util_AS"/>
</dbReference>
<evidence type="ECO:0000256" key="3">
    <source>
        <dbReference type="ARBA" id="ARBA00022840"/>
    </source>
</evidence>
<keyword evidence="5" id="KW-0670">Pyruvate</keyword>
<organism evidence="5 6">
    <name type="scientific">Candidatus Magasanikbacteria bacterium GW2011_GWA2_56_11</name>
    <dbReference type="NCBI Taxonomy" id="1619044"/>
    <lineage>
        <taxon>Bacteria</taxon>
        <taxon>Candidatus Magasanikiibacteriota</taxon>
    </lineage>
</organism>
<dbReference type="STRING" id="1619044.UY92_C0012G0012"/>
<keyword evidence="5" id="KW-0808">Transferase</keyword>
<reference evidence="5 6" key="1">
    <citation type="journal article" date="2015" name="Nature">
        <title>rRNA introns, odd ribosomes, and small enigmatic genomes across a large radiation of phyla.</title>
        <authorList>
            <person name="Brown C.T."/>
            <person name="Hug L.A."/>
            <person name="Thomas B.C."/>
            <person name="Sharon I."/>
            <person name="Castelle C.J."/>
            <person name="Singh A."/>
            <person name="Wilkins M.J."/>
            <person name="Williams K.H."/>
            <person name="Banfield J.F."/>
        </authorList>
    </citation>
    <scope>NUCLEOTIDE SEQUENCE [LARGE SCALE GENOMIC DNA]</scope>
</reference>
<protein>
    <submittedName>
        <fullName evidence="5">Phosphoenolpyruvate synthase/pyruvate phosphate dikinase</fullName>
    </submittedName>
</protein>
<name>A0A0G1YEM0_9BACT</name>
<dbReference type="InterPro" id="IPR006319">
    <property type="entry name" value="PEP_synth"/>
</dbReference>
<dbReference type="EMBL" id="LCRX01000012">
    <property type="protein sequence ID" value="KKW41933.1"/>
    <property type="molecule type" value="Genomic_DNA"/>
</dbReference>
<evidence type="ECO:0000259" key="4">
    <source>
        <dbReference type="Pfam" id="PF00391"/>
    </source>
</evidence>
<comment type="caution">
    <text evidence="5">The sequence shown here is derived from an EMBL/GenBank/DDBJ whole genome shotgun (WGS) entry which is preliminary data.</text>
</comment>
<dbReference type="Proteomes" id="UP000033870">
    <property type="component" value="Unassembled WGS sequence"/>
</dbReference>
<dbReference type="PATRIC" id="fig|1619044.3.peg.897"/>
<evidence type="ECO:0000256" key="2">
    <source>
        <dbReference type="ARBA" id="ARBA00022741"/>
    </source>
</evidence>
<keyword evidence="3" id="KW-0067">ATP-binding</keyword>
<keyword evidence="5" id="KW-0418">Kinase</keyword>
<feature type="domain" description="PEP-utilising enzyme mobile" evidence="4">
    <location>
        <begin position="402"/>
        <end position="472"/>
    </location>
</feature>
<dbReference type="GO" id="GO:0005524">
    <property type="term" value="F:ATP binding"/>
    <property type="evidence" value="ECO:0007669"/>
    <property type="project" value="UniProtKB-KW"/>
</dbReference>
<dbReference type="AlphaFoldDB" id="A0A0G1YEM0"/>
<dbReference type="SUPFAM" id="SSF52009">
    <property type="entry name" value="Phosphohistidine domain"/>
    <property type="match status" value="1"/>
</dbReference>
<keyword evidence="2" id="KW-0547">Nucleotide-binding</keyword>
<evidence type="ECO:0000313" key="6">
    <source>
        <dbReference type="Proteomes" id="UP000033870"/>
    </source>
</evidence>
<dbReference type="InterPro" id="IPR008279">
    <property type="entry name" value="PEP-util_enz_mobile_dom"/>
</dbReference>
<evidence type="ECO:0000313" key="5">
    <source>
        <dbReference type="EMBL" id="KKW41933.1"/>
    </source>
</evidence>
<comment type="similarity">
    <text evidence="1">Belongs to the PEP-utilizing enzyme family.</text>
</comment>
<dbReference type="PANTHER" id="PTHR43030">
    <property type="entry name" value="PHOSPHOENOLPYRUVATE SYNTHASE"/>
    <property type="match status" value="1"/>
</dbReference>